<dbReference type="RefSeq" id="WP_130019715.1">
    <property type="nucleotide sequence ID" value="NZ_SEWF01000005.1"/>
</dbReference>
<dbReference type="PANTHER" id="PTHR44103:SF1">
    <property type="entry name" value="PROPROTEIN CONVERTASE P"/>
    <property type="match status" value="1"/>
</dbReference>
<evidence type="ECO:0000256" key="1">
    <source>
        <dbReference type="ARBA" id="ARBA00022729"/>
    </source>
</evidence>
<comment type="caution">
    <text evidence="2">The sequence shown here is derived from an EMBL/GenBank/DDBJ whole genome shotgun (WGS) entry which is preliminary data.</text>
</comment>
<dbReference type="Gene3D" id="2.130.10.130">
    <property type="entry name" value="Integrin alpha, N-terminal"/>
    <property type="match status" value="2"/>
</dbReference>
<sequence length="376" mass="42219">MKYLVFIFCIVQWACAQQGPLKFRRQQIAAESFETAGVFDVDKDGNPDIVSGAYWYKGPGFVDRVYIGEVKRHGEYWDDFSTLPMDVNDDGKIDFITGGWWGNNVRWYENPGNNNTWKEHIVGEGIKNVEGIRLFDVDGDGEDEIIPNNLGHPLIYYKAKKDDSGKKTGEFDKIQVFEKHGHGLGFGDVNGDGRGDFVISNGWLEAPTDRRNGKWILHEEFKLGDTGLPVIVADVNKDGKSDLIVGQGHGYGLDWYEQQANGVWKKHPIDPYNSQFHELKWVDLDGDQQPELITGKRYRAHDSKDPGAHDAIGLYYYQWNGESFTKQVIAYGLLGIGKGTGNYFSIADVDKSGTPDIIVGGKDGLAVFFNEGRVKH</sequence>
<evidence type="ECO:0000313" key="3">
    <source>
        <dbReference type="Proteomes" id="UP000293162"/>
    </source>
</evidence>
<name>A0A4Q5M319_9BACT</name>
<dbReference type="SUPFAM" id="SSF69318">
    <property type="entry name" value="Integrin alpha N-terminal domain"/>
    <property type="match status" value="1"/>
</dbReference>
<dbReference type="Pfam" id="PF13517">
    <property type="entry name" value="FG-GAP_3"/>
    <property type="match status" value="2"/>
</dbReference>
<dbReference type="PANTHER" id="PTHR44103">
    <property type="entry name" value="PROPROTEIN CONVERTASE P"/>
    <property type="match status" value="1"/>
</dbReference>
<dbReference type="InterPro" id="IPR028994">
    <property type="entry name" value="Integrin_alpha_N"/>
</dbReference>
<gene>
    <name evidence="2" type="ORF">EWM59_04265</name>
</gene>
<proteinExistence type="predicted"/>
<accession>A0A4Q5M319</accession>
<keyword evidence="1" id="KW-0732">Signal</keyword>
<dbReference type="OrthoDB" id="9816120at2"/>
<dbReference type="InterPro" id="IPR013517">
    <property type="entry name" value="FG-GAP"/>
</dbReference>
<evidence type="ECO:0000313" key="2">
    <source>
        <dbReference type="EMBL" id="RYU96756.1"/>
    </source>
</evidence>
<dbReference type="Proteomes" id="UP000293162">
    <property type="component" value="Unassembled WGS sequence"/>
</dbReference>
<reference evidence="2 3" key="1">
    <citation type="submission" date="2019-02" db="EMBL/GenBank/DDBJ databases">
        <title>Bacterial novel species Emticicia sp. 17J42-9 isolated from soil.</title>
        <authorList>
            <person name="Jung H.-Y."/>
        </authorList>
    </citation>
    <scope>NUCLEOTIDE SEQUENCE [LARGE SCALE GENOMIC DNA]</scope>
    <source>
        <strain evidence="2 3">17J42-9</strain>
    </source>
</reference>
<dbReference type="AlphaFoldDB" id="A0A4Q5M319"/>
<organism evidence="2 3">
    <name type="scientific">Emticicia agri</name>
    <dbReference type="NCBI Taxonomy" id="2492393"/>
    <lineage>
        <taxon>Bacteria</taxon>
        <taxon>Pseudomonadati</taxon>
        <taxon>Bacteroidota</taxon>
        <taxon>Cytophagia</taxon>
        <taxon>Cytophagales</taxon>
        <taxon>Leadbetterellaceae</taxon>
        <taxon>Emticicia</taxon>
    </lineage>
</organism>
<keyword evidence="3" id="KW-1185">Reference proteome</keyword>
<protein>
    <submittedName>
        <fullName evidence="2">VCBS repeat-containing protein</fullName>
    </submittedName>
</protein>
<dbReference type="EMBL" id="SEWF01000005">
    <property type="protein sequence ID" value="RYU96756.1"/>
    <property type="molecule type" value="Genomic_DNA"/>
</dbReference>